<accession>A0A414AWZ8</accession>
<feature type="transmembrane region" description="Helical" evidence="1">
    <location>
        <begin position="124"/>
        <end position="141"/>
    </location>
</feature>
<reference evidence="3 4" key="1">
    <citation type="submission" date="2018-08" db="EMBL/GenBank/DDBJ databases">
        <title>A genome reference for cultivated species of the human gut microbiota.</title>
        <authorList>
            <person name="Zou Y."/>
            <person name="Xue W."/>
            <person name="Luo G."/>
        </authorList>
    </citation>
    <scope>NUCLEOTIDE SEQUENCE [LARGE SCALE GENOMIC DNA]</scope>
    <source>
        <strain evidence="3 4">AM35-14</strain>
    </source>
</reference>
<dbReference type="Proteomes" id="UP000283975">
    <property type="component" value="Unassembled WGS sequence"/>
</dbReference>
<feature type="transmembrane region" description="Helical" evidence="1">
    <location>
        <begin position="258"/>
        <end position="281"/>
    </location>
</feature>
<evidence type="ECO:0000313" key="3">
    <source>
        <dbReference type="EMBL" id="RHC56511.1"/>
    </source>
</evidence>
<dbReference type="InterPro" id="IPR002656">
    <property type="entry name" value="Acyl_transf_3_dom"/>
</dbReference>
<gene>
    <name evidence="3" type="ORF">DW839_09265</name>
</gene>
<comment type="caution">
    <text evidence="3">The sequence shown here is derived from an EMBL/GenBank/DDBJ whole genome shotgun (WGS) entry which is preliminary data.</text>
</comment>
<feature type="transmembrane region" description="Helical" evidence="1">
    <location>
        <begin position="147"/>
        <end position="165"/>
    </location>
</feature>
<proteinExistence type="predicted"/>
<dbReference type="EMBL" id="QSHZ01000008">
    <property type="protein sequence ID" value="RHC56511.1"/>
    <property type="molecule type" value="Genomic_DNA"/>
</dbReference>
<feature type="transmembrane region" description="Helical" evidence="1">
    <location>
        <begin position="177"/>
        <end position="198"/>
    </location>
</feature>
<dbReference type="AlphaFoldDB" id="A0A414AWZ8"/>
<feature type="transmembrane region" description="Helical" evidence="1">
    <location>
        <begin position="204"/>
        <end position="221"/>
    </location>
</feature>
<keyword evidence="1" id="KW-1133">Transmembrane helix</keyword>
<dbReference type="Pfam" id="PF01757">
    <property type="entry name" value="Acyl_transf_3"/>
    <property type="match status" value="1"/>
</dbReference>
<feature type="transmembrane region" description="Helical" evidence="1">
    <location>
        <begin position="233"/>
        <end position="252"/>
    </location>
</feature>
<name>A0A414AWZ8_9FIRM</name>
<sequence>MSKIVCDSAVPTYFLVSSMLFYRSMKYTWKQNMVKKIRSLLVPYVIFNTLWILMMMMRIVLLDSPASSIPDYFSYSVFDWLNAYLGLVGECKPELSLLWFLRDLFLLNILASVIKWLIDRLPKVMMIFNLIIWFGCISTYGENTYTLYGLHTYALVLWIFGYYIVKYDIHMKVMDRVNVWAATLAFVVAAILDFVIRWTLFHRLFILVAVLYVVKISKFLVPEGKMMRLLAPTTFFIYLTHRFIYTIIGFFYENTVLTYSIMYFIKPMIGVLCGMLGYYILKRICPGLLGILVGDRVTKCERSAGNI</sequence>
<feature type="transmembrane region" description="Helical" evidence="1">
    <location>
        <begin position="41"/>
        <end position="61"/>
    </location>
</feature>
<evidence type="ECO:0000313" key="4">
    <source>
        <dbReference type="Proteomes" id="UP000283975"/>
    </source>
</evidence>
<keyword evidence="1" id="KW-0472">Membrane</keyword>
<evidence type="ECO:0000259" key="2">
    <source>
        <dbReference type="Pfam" id="PF01757"/>
    </source>
</evidence>
<dbReference type="RefSeq" id="WP_119204869.1">
    <property type="nucleotide sequence ID" value="NZ_JBBNFS010000049.1"/>
</dbReference>
<feature type="transmembrane region" description="Helical" evidence="1">
    <location>
        <begin position="97"/>
        <end position="117"/>
    </location>
</feature>
<evidence type="ECO:0000256" key="1">
    <source>
        <dbReference type="SAM" id="Phobius"/>
    </source>
</evidence>
<protein>
    <recommendedName>
        <fullName evidence="2">Acyltransferase 3 domain-containing protein</fullName>
    </recommendedName>
</protein>
<feature type="domain" description="Acyltransferase 3" evidence="2">
    <location>
        <begin position="9"/>
        <end position="273"/>
    </location>
</feature>
<organism evidence="3 4">
    <name type="scientific">Enterocloster bolteae</name>
    <dbReference type="NCBI Taxonomy" id="208479"/>
    <lineage>
        <taxon>Bacteria</taxon>
        <taxon>Bacillati</taxon>
        <taxon>Bacillota</taxon>
        <taxon>Clostridia</taxon>
        <taxon>Lachnospirales</taxon>
        <taxon>Lachnospiraceae</taxon>
        <taxon>Enterocloster</taxon>
    </lineage>
</organism>
<dbReference type="GO" id="GO:0016747">
    <property type="term" value="F:acyltransferase activity, transferring groups other than amino-acyl groups"/>
    <property type="evidence" value="ECO:0007669"/>
    <property type="project" value="InterPro"/>
</dbReference>
<keyword evidence="1" id="KW-0812">Transmembrane</keyword>